<proteinExistence type="predicted"/>
<evidence type="ECO:0000313" key="2">
    <source>
        <dbReference type="Proteomes" id="UP001501599"/>
    </source>
</evidence>
<dbReference type="Pfam" id="PF06224">
    <property type="entry name" value="AlkZ-like"/>
    <property type="match status" value="1"/>
</dbReference>
<dbReference type="InterPro" id="IPR009351">
    <property type="entry name" value="AlkZ-like"/>
</dbReference>
<reference evidence="2" key="1">
    <citation type="journal article" date="2019" name="Int. J. Syst. Evol. Microbiol.">
        <title>The Global Catalogue of Microorganisms (GCM) 10K type strain sequencing project: providing services to taxonomists for standard genome sequencing and annotation.</title>
        <authorList>
            <consortium name="The Broad Institute Genomics Platform"/>
            <consortium name="The Broad Institute Genome Sequencing Center for Infectious Disease"/>
            <person name="Wu L."/>
            <person name="Ma J."/>
        </authorList>
    </citation>
    <scope>NUCLEOTIDE SEQUENCE [LARGE SCALE GENOMIC DNA]</scope>
    <source>
        <strain evidence="2">JCM 16026</strain>
    </source>
</reference>
<organism evidence="1 2">
    <name type="scientific">Agrococcus versicolor</name>
    <dbReference type="NCBI Taxonomy" id="501482"/>
    <lineage>
        <taxon>Bacteria</taxon>
        <taxon>Bacillati</taxon>
        <taxon>Actinomycetota</taxon>
        <taxon>Actinomycetes</taxon>
        <taxon>Micrococcales</taxon>
        <taxon>Microbacteriaceae</taxon>
        <taxon>Agrococcus</taxon>
    </lineage>
</organism>
<evidence type="ECO:0000313" key="1">
    <source>
        <dbReference type="EMBL" id="GAA2170531.1"/>
    </source>
</evidence>
<sequence>MVRRLESDERRLLGMRLRAQLLAEPAATPADAVRHLLSMQAQDWFGSLWAVALRSGATTADVEAAQAAGDVVRSWPMRGTLHWTPAEDVRWLATLTAERIDRRDATRMRQVLELDGAALGRARDVVERVLADGPASRQSLLDALVAAGQPVHAQRGPHILGWLARHGHVVMVSRTHYALHDAWVRAPRDLRGDEALAEVARRYLTSHGPATVHDLAWWTGLTVTDARRGVDAVGGALEAMEVDGTTFLHAPGLEPAEGVHLVAPFDEIVLGYADRSRTLRGEPLERMVPGANGLFLPAAMVDGAVSGTWTRTQGQQGLSVAIDPWAPIPQRRAPALRRAVRAYGAAHGTVASLA</sequence>
<dbReference type="RefSeq" id="WP_344339275.1">
    <property type="nucleotide sequence ID" value="NZ_BAAAQT010000001.1"/>
</dbReference>
<dbReference type="EMBL" id="BAAAQT010000001">
    <property type="protein sequence ID" value="GAA2170531.1"/>
    <property type="molecule type" value="Genomic_DNA"/>
</dbReference>
<keyword evidence="2" id="KW-1185">Reference proteome</keyword>
<keyword evidence="1" id="KW-0238">DNA-binding</keyword>
<name>A0ABN3AIQ7_9MICO</name>
<comment type="caution">
    <text evidence="1">The sequence shown here is derived from an EMBL/GenBank/DDBJ whole genome shotgun (WGS) entry which is preliminary data.</text>
</comment>
<accession>A0ABN3AIQ7</accession>
<dbReference type="PANTHER" id="PTHR38479">
    <property type="entry name" value="LMO0824 PROTEIN"/>
    <property type="match status" value="1"/>
</dbReference>
<protein>
    <submittedName>
        <fullName evidence="1">Winged helix DNA-binding domain-containing protein</fullName>
    </submittedName>
</protein>
<dbReference type="Proteomes" id="UP001501599">
    <property type="component" value="Unassembled WGS sequence"/>
</dbReference>
<gene>
    <name evidence="1" type="ORF">GCM10009846_01260</name>
</gene>
<dbReference type="GO" id="GO:0003677">
    <property type="term" value="F:DNA binding"/>
    <property type="evidence" value="ECO:0007669"/>
    <property type="project" value="UniProtKB-KW"/>
</dbReference>
<dbReference type="PANTHER" id="PTHR38479:SF2">
    <property type="entry name" value="WINGED HELIX DNA-BINDING DOMAIN-CONTAINING PROTEIN"/>
    <property type="match status" value="1"/>
</dbReference>